<dbReference type="VEuPathDB" id="FungiDB:yc1106_08996"/>
<feature type="compositionally biased region" description="Polar residues" evidence="1">
    <location>
        <begin position="400"/>
        <end position="410"/>
    </location>
</feature>
<evidence type="ECO:0000313" key="4">
    <source>
        <dbReference type="Proteomes" id="UP001056012"/>
    </source>
</evidence>
<feature type="compositionally biased region" description="Polar residues" evidence="1">
    <location>
        <begin position="307"/>
        <end position="327"/>
    </location>
</feature>
<feature type="compositionally biased region" description="Basic and acidic residues" evidence="1">
    <location>
        <begin position="656"/>
        <end position="677"/>
    </location>
</feature>
<dbReference type="OrthoDB" id="3928002at2759"/>
<feature type="compositionally biased region" description="Basic and acidic residues" evidence="1">
    <location>
        <begin position="196"/>
        <end position="220"/>
    </location>
</feature>
<gene>
    <name evidence="3" type="ORF">yc1106_08996</name>
</gene>
<evidence type="ECO:0000256" key="2">
    <source>
        <dbReference type="SAM" id="SignalP"/>
    </source>
</evidence>
<evidence type="ECO:0000313" key="3">
    <source>
        <dbReference type="EMBL" id="USP81722.1"/>
    </source>
</evidence>
<evidence type="ECO:0000256" key="1">
    <source>
        <dbReference type="SAM" id="MobiDB-lite"/>
    </source>
</evidence>
<feature type="compositionally biased region" description="Low complexity" evidence="1">
    <location>
        <begin position="328"/>
        <end position="342"/>
    </location>
</feature>
<dbReference type="AlphaFoldDB" id="A0A9Q8ZGV1"/>
<feature type="compositionally biased region" description="Basic and acidic residues" evidence="1">
    <location>
        <begin position="782"/>
        <end position="795"/>
    </location>
</feature>
<feature type="compositionally biased region" description="Low complexity" evidence="1">
    <location>
        <begin position="539"/>
        <end position="565"/>
    </location>
</feature>
<feature type="compositionally biased region" description="Low complexity" evidence="1">
    <location>
        <begin position="371"/>
        <end position="385"/>
    </location>
</feature>
<protein>
    <submittedName>
        <fullName evidence="3">Uncharacterized protein</fullName>
    </submittedName>
</protein>
<reference evidence="3" key="1">
    <citation type="submission" date="2021-12" db="EMBL/GenBank/DDBJ databases">
        <title>Curvularia clavata genome.</title>
        <authorList>
            <person name="Cao Y."/>
        </authorList>
    </citation>
    <scope>NUCLEOTIDE SEQUENCE</scope>
    <source>
        <strain evidence="3">Yc1106</strain>
    </source>
</reference>
<keyword evidence="2" id="KW-0732">Signal</keyword>
<feature type="compositionally biased region" description="Polar residues" evidence="1">
    <location>
        <begin position="747"/>
        <end position="761"/>
    </location>
</feature>
<dbReference type="PANTHER" id="PTHR38049:SF2">
    <property type="entry name" value="RICIN B LECTIN DOMAIN-CONTAINING PROTEIN"/>
    <property type="match status" value="1"/>
</dbReference>
<feature type="compositionally biased region" description="Low complexity" evidence="1">
    <location>
        <begin position="699"/>
        <end position="723"/>
    </location>
</feature>
<feature type="compositionally biased region" description="Polar residues" evidence="1">
    <location>
        <begin position="419"/>
        <end position="431"/>
    </location>
</feature>
<feature type="region of interest" description="Disordered" evidence="1">
    <location>
        <begin position="656"/>
        <end position="681"/>
    </location>
</feature>
<feature type="compositionally biased region" description="Polar residues" evidence="1">
    <location>
        <begin position="490"/>
        <end position="503"/>
    </location>
</feature>
<feature type="compositionally biased region" description="Polar residues" evidence="1">
    <location>
        <begin position="854"/>
        <end position="864"/>
    </location>
</feature>
<feature type="compositionally biased region" description="Polar residues" evidence="1">
    <location>
        <begin position="801"/>
        <end position="814"/>
    </location>
</feature>
<feature type="compositionally biased region" description="Polar residues" evidence="1">
    <location>
        <begin position="455"/>
        <end position="469"/>
    </location>
</feature>
<proteinExistence type="predicted"/>
<organism evidence="3 4">
    <name type="scientific">Curvularia clavata</name>
    <dbReference type="NCBI Taxonomy" id="95742"/>
    <lineage>
        <taxon>Eukaryota</taxon>
        <taxon>Fungi</taxon>
        <taxon>Dikarya</taxon>
        <taxon>Ascomycota</taxon>
        <taxon>Pezizomycotina</taxon>
        <taxon>Dothideomycetes</taxon>
        <taxon>Pleosporomycetidae</taxon>
        <taxon>Pleosporales</taxon>
        <taxon>Pleosporineae</taxon>
        <taxon>Pleosporaceae</taxon>
        <taxon>Curvularia</taxon>
    </lineage>
</organism>
<dbReference type="Proteomes" id="UP001056012">
    <property type="component" value="Chromosome 7"/>
</dbReference>
<feature type="region of interest" description="Disordered" evidence="1">
    <location>
        <begin position="845"/>
        <end position="884"/>
    </location>
</feature>
<dbReference type="PANTHER" id="PTHR38049">
    <property type="entry name" value="RICIN B LECTIN DOMAIN-CONTAINING PROTEIN"/>
    <property type="match status" value="1"/>
</dbReference>
<feature type="compositionally biased region" description="Polar residues" evidence="1">
    <location>
        <begin position="724"/>
        <end position="735"/>
    </location>
</feature>
<feature type="compositionally biased region" description="Polar residues" evidence="1">
    <location>
        <begin position="511"/>
        <end position="530"/>
    </location>
</feature>
<feature type="compositionally biased region" description="Acidic residues" evidence="1">
    <location>
        <begin position="572"/>
        <end position="581"/>
    </location>
</feature>
<feature type="compositionally biased region" description="Basic and acidic residues" evidence="1">
    <location>
        <begin position="237"/>
        <end position="256"/>
    </location>
</feature>
<feature type="signal peptide" evidence="2">
    <location>
        <begin position="1"/>
        <end position="17"/>
    </location>
</feature>
<feature type="compositionally biased region" description="Low complexity" evidence="1">
    <location>
        <begin position="438"/>
        <end position="452"/>
    </location>
</feature>
<accession>A0A9Q8ZGV1</accession>
<sequence>MVLSILIAAITAPGLLGSQEAIRQSQSKEKREEHRARRCNLIATCVKSSNRSREINGRQVVLRNGRLWIDTGTDDGSPLGHPYAGYYLPYPDTKYEGLVTTITDVAPIMNWVYVDKETCEVKYGVRADAQPNLTGPFDCTRQDRRLTFDGWEGWCAVERAPGLWGLYFDLDDDGLKSRLDPGTRVLEIELSRKEKRFQKETEARQQDQTTKRAVDTKEEAPTDQPLAAEALVSKPGVVDEKEPETGTRETYKDRPMRIPKSIFENPPPIVESMVFRTTSPPPAYTPAAREEPKVADIENERRAANVLDSNNVQIPDPSNAQSTQALSTQDTGTRTTNTRAKTPPVEQQQPSHTNEKRTTPKLDRNSGSRTLAQAQKFEALAAAQKPADDVQKRPGKRGSRANSNTSSVYSNDDEKLGQQKATVTLSQSSATPAPLALAVSKAKQARALAARATTPVGTETISDPSIQQPITPPRQRAPSIQEDPAVSGPGRTTSQRTQSQRASGSRAAPGQRSSAQRMTTQTAGQRPASNRQQRERSSSEIPSLARSSPRPAPSGAGASRPSLARTMTSGEIPEDPNDPESLDDLVVCAFGAFERYYLCWKTKSGEYRQDDYGLPPALKDWLYPSDGTTRDFASLQVVFGRGEEYFASDKDGKLEYKEPEIKKPAPPDDEEKFEKQAMRRSRTVSFLRPLSETSVRSDSVMSESNRSKRSSSISSQRASRPPSLSYTNSRTNSEISLPGDTILEGHASQSTRPSYLSQWSDLGSRAIDAGQEQSPPTSVDESSERSPKQKREFVRAEPPMGTTTISSQAQNPSAAISRPDQLGSQSQQNSIVNPLTCTCGCHSSPIPSQPPPTKSTYTNASTQTSPPPSPPRSSLRIDTQSYRPYSNYEAVPQDAYYEEADYEAPPVVMGLMSSYFNKPGYQLGDSLFSGYQPINWGTTYEYQDTFGEEALR</sequence>
<feature type="chain" id="PRO_5040517728" evidence="2">
    <location>
        <begin position="18"/>
        <end position="952"/>
    </location>
</feature>
<feature type="region of interest" description="Disordered" evidence="1">
    <location>
        <begin position="305"/>
        <end position="581"/>
    </location>
</feature>
<feature type="region of interest" description="Disordered" evidence="1">
    <location>
        <begin position="693"/>
        <end position="828"/>
    </location>
</feature>
<feature type="region of interest" description="Disordered" evidence="1">
    <location>
        <begin position="196"/>
        <end position="265"/>
    </location>
</feature>
<dbReference type="EMBL" id="CP089280">
    <property type="protein sequence ID" value="USP81722.1"/>
    <property type="molecule type" value="Genomic_DNA"/>
</dbReference>
<feature type="compositionally biased region" description="Basic and acidic residues" evidence="1">
    <location>
        <begin position="353"/>
        <end position="366"/>
    </location>
</feature>
<keyword evidence="4" id="KW-1185">Reference proteome</keyword>
<feature type="compositionally biased region" description="Polar residues" evidence="1">
    <location>
        <begin position="771"/>
        <end position="780"/>
    </location>
</feature>
<name>A0A9Q8ZGV1_CURCL</name>